<dbReference type="Pfam" id="PF01794">
    <property type="entry name" value="Ferric_reduct"/>
    <property type="match status" value="1"/>
</dbReference>
<comment type="similarity">
    <text evidence="2">Belongs to the ferric reductase (FRE) family.</text>
</comment>
<dbReference type="SFLD" id="SFLDG01168">
    <property type="entry name" value="Ferric_reductase_subgroup_(FRE"/>
    <property type="match status" value="1"/>
</dbReference>
<evidence type="ECO:0000256" key="9">
    <source>
        <dbReference type="ARBA" id="ARBA00023136"/>
    </source>
</evidence>
<evidence type="ECO:0000313" key="13">
    <source>
        <dbReference type="Proteomes" id="UP001152607"/>
    </source>
</evidence>
<evidence type="ECO:0000256" key="8">
    <source>
        <dbReference type="ARBA" id="ARBA00023065"/>
    </source>
</evidence>
<feature type="transmembrane region" description="Helical" evidence="10">
    <location>
        <begin position="316"/>
        <end position="338"/>
    </location>
</feature>
<dbReference type="GO" id="GO:0015677">
    <property type="term" value="P:copper ion import"/>
    <property type="evidence" value="ECO:0007669"/>
    <property type="project" value="TreeGrafter"/>
</dbReference>
<evidence type="ECO:0000259" key="11">
    <source>
        <dbReference type="PROSITE" id="PS51384"/>
    </source>
</evidence>
<keyword evidence="6 10" id="KW-1133">Transmembrane helix</keyword>
<dbReference type="GO" id="GO:0005886">
    <property type="term" value="C:plasma membrane"/>
    <property type="evidence" value="ECO:0007669"/>
    <property type="project" value="TreeGrafter"/>
</dbReference>
<dbReference type="PROSITE" id="PS51384">
    <property type="entry name" value="FAD_FR"/>
    <property type="match status" value="1"/>
</dbReference>
<feature type="transmembrane region" description="Helical" evidence="10">
    <location>
        <begin position="145"/>
        <end position="164"/>
    </location>
</feature>
<evidence type="ECO:0000256" key="2">
    <source>
        <dbReference type="ARBA" id="ARBA00006278"/>
    </source>
</evidence>
<comment type="caution">
    <text evidence="12">The sequence shown here is derived from an EMBL/GenBank/DDBJ whole genome shotgun (WGS) entry which is preliminary data.</text>
</comment>
<organism evidence="12 13">
    <name type="scientific">Periconia digitata</name>
    <dbReference type="NCBI Taxonomy" id="1303443"/>
    <lineage>
        <taxon>Eukaryota</taxon>
        <taxon>Fungi</taxon>
        <taxon>Dikarya</taxon>
        <taxon>Ascomycota</taxon>
        <taxon>Pezizomycotina</taxon>
        <taxon>Dothideomycetes</taxon>
        <taxon>Pleosporomycetidae</taxon>
        <taxon>Pleosporales</taxon>
        <taxon>Massarineae</taxon>
        <taxon>Periconiaceae</taxon>
        <taxon>Periconia</taxon>
    </lineage>
</organism>
<accession>A0A9W4UK06</accession>
<name>A0A9W4UK06_9PLEO</name>
<dbReference type="SFLD" id="SFLDS00052">
    <property type="entry name" value="Ferric_Reductase_Domain"/>
    <property type="match status" value="1"/>
</dbReference>
<feature type="transmembrane region" description="Helical" evidence="10">
    <location>
        <begin position="285"/>
        <end position="304"/>
    </location>
</feature>
<dbReference type="GO" id="GO:0006826">
    <property type="term" value="P:iron ion transport"/>
    <property type="evidence" value="ECO:0007669"/>
    <property type="project" value="TreeGrafter"/>
</dbReference>
<dbReference type="GO" id="GO:0006879">
    <property type="term" value="P:intracellular iron ion homeostasis"/>
    <property type="evidence" value="ECO:0007669"/>
    <property type="project" value="TreeGrafter"/>
</dbReference>
<keyword evidence="13" id="KW-1185">Reference proteome</keyword>
<evidence type="ECO:0000256" key="10">
    <source>
        <dbReference type="SAM" id="Phobius"/>
    </source>
</evidence>
<keyword evidence="3" id="KW-0813">Transport</keyword>
<dbReference type="EMBL" id="CAOQHR010000006">
    <property type="protein sequence ID" value="CAI6336734.1"/>
    <property type="molecule type" value="Genomic_DNA"/>
</dbReference>
<feature type="transmembrane region" description="Helical" evidence="10">
    <location>
        <begin position="256"/>
        <end position="273"/>
    </location>
</feature>
<comment type="subcellular location">
    <subcellularLocation>
        <location evidence="1">Membrane</location>
        <topology evidence="1">Multi-pass membrane protein</topology>
    </subcellularLocation>
</comment>
<keyword evidence="7" id="KW-0560">Oxidoreductase</keyword>
<dbReference type="AlphaFoldDB" id="A0A9W4UK06"/>
<dbReference type="SUPFAM" id="SSF52343">
    <property type="entry name" value="Ferredoxin reductase-like, C-terminal NADP-linked domain"/>
    <property type="match status" value="1"/>
</dbReference>
<dbReference type="Gene3D" id="3.40.50.80">
    <property type="entry name" value="Nucleotide-binding domain of ferredoxin-NADP reductase (FNR) module"/>
    <property type="match status" value="1"/>
</dbReference>
<protein>
    <recommendedName>
        <fullName evidence="11">FAD-binding FR-type domain-containing protein</fullName>
    </recommendedName>
</protein>
<dbReference type="InterPro" id="IPR013121">
    <property type="entry name" value="Fe_red_NAD-bd_6"/>
</dbReference>
<dbReference type="PANTHER" id="PTHR32361">
    <property type="entry name" value="FERRIC/CUPRIC REDUCTASE TRANSMEMBRANE COMPONENT"/>
    <property type="match status" value="1"/>
</dbReference>
<dbReference type="Proteomes" id="UP001152607">
    <property type="component" value="Unassembled WGS sequence"/>
</dbReference>
<dbReference type="CDD" id="cd06186">
    <property type="entry name" value="NOX_Duox_like_FAD_NADP"/>
    <property type="match status" value="1"/>
</dbReference>
<dbReference type="PANTHER" id="PTHR32361:SF12">
    <property type="entry name" value="PUTATIVE (AFU_ORTHOLOGUE AFUA_1G14340)-RELATED"/>
    <property type="match status" value="1"/>
</dbReference>
<dbReference type="GO" id="GO:0000293">
    <property type="term" value="F:ferric-chelate reductase activity"/>
    <property type="evidence" value="ECO:0007669"/>
    <property type="project" value="UniProtKB-ARBA"/>
</dbReference>
<keyword evidence="8" id="KW-0406">Ion transport</keyword>
<evidence type="ECO:0000256" key="7">
    <source>
        <dbReference type="ARBA" id="ARBA00023002"/>
    </source>
</evidence>
<dbReference type="Pfam" id="PF08022">
    <property type="entry name" value="FAD_binding_8"/>
    <property type="match status" value="1"/>
</dbReference>
<keyword evidence="9 10" id="KW-0472">Membrane</keyword>
<keyword evidence="4 10" id="KW-0812">Transmembrane</keyword>
<evidence type="ECO:0000256" key="1">
    <source>
        <dbReference type="ARBA" id="ARBA00004141"/>
    </source>
</evidence>
<feature type="domain" description="FAD-binding FR-type" evidence="11">
    <location>
        <begin position="333"/>
        <end position="468"/>
    </location>
</feature>
<dbReference type="InterPro" id="IPR017927">
    <property type="entry name" value="FAD-bd_FR_type"/>
</dbReference>
<evidence type="ECO:0000256" key="3">
    <source>
        <dbReference type="ARBA" id="ARBA00022448"/>
    </source>
</evidence>
<feature type="transmembrane region" description="Helical" evidence="10">
    <location>
        <begin position="54"/>
        <end position="74"/>
    </location>
</feature>
<feature type="transmembrane region" description="Helical" evidence="10">
    <location>
        <begin position="217"/>
        <end position="236"/>
    </location>
</feature>
<evidence type="ECO:0000256" key="6">
    <source>
        <dbReference type="ARBA" id="ARBA00022989"/>
    </source>
</evidence>
<dbReference type="InterPro" id="IPR013112">
    <property type="entry name" value="FAD-bd_8"/>
</dbReference>
<gene>
    <name evidence="12" type="ORF">PDIGIT_LOCUS9840</name>
</gene>
<sequence>MFPSPLSRREEPSTAANNNVIARGAAELTGWDAGLFDSLRFSHGLTGVDQDGNYLWVDVFLTMLGAIGLILLIMRVTHMLWNHMRHLTAMGHPEKQLYWAENRSAIWPWIYRHIMMAPLHKLKHNAGFQISAAIDNGTLPGRLHFIMLVIYGALNIAWCLALPWKESGESIVAALRGRTGTLAALNLIPTILFALRSNPLISLLQVSYDDFNLFHRWGGRITIVEALIHTACWLHNTVHGGGFEAVSKGLTMEASYGWGMVGTIAFTMILLQSPSPIRHAFYETFINVHRLMVWAALLGLYLHLQRHLLPQLPWMYLLFIFYGGELLMRGLYIGYYNFRLTKTSRVKVEALPGEACRLTIDLVRDWHPKPGCHVHIYMPALALWSSHPFSVAWAETETTSSKALTEACLESGAPSPHATKTTRQISLVCRARTGFTRKMYEKACQSSTGSAFETFGFIEGPYGGHHSLDSFGTAVLFAGGVGITHQVMYVKHLVEGAHRGTTATRRILLCWTIPDAQSLEWVRPWMDQILRLPGRKQVLRIKLFISRPKGPIQNRAGDSVVMYAGRCNAATEIENEFRHRVGAMAVTVCGSGGMADSVRAATRSWVEEGSVEFIEEAFTF</sequence>
<evidence type="ECO:0000313" key="12">
    <source>
        <dbReference type="EMBL" id="CAI6336734.1"/>
    </source>
</evidence>
<feature type="transmembrane region" description="Helical" evidence="10">
    <location>
        <begin position="184"/>
        <end position="205"/>
    </location>
</feature>
<keyword evidence="5" id="KW-0249">Electron transport</keyword>
<dbReference type="OrthoDB" id="4494341at2759"/>
<dbReference type="InterPro" id="IPR051410">
    <property type="entry name" value="Ferric/Cupric_Reductase"/>
</dbReference>
<proteinExistence type="inferred from homology"/>
<dbReference type="Pfam" id="PF08030">
    <property type="entry name" value="NAD_binding_6"/>
    <property type="match status" value="1"/>
</dbReference>
<evidence type="ECO:0000256" key="5">
    <source>
        <dbReference type="ARBA" id="ARBA00022982"/>
    </source>
</evidence>
<dbReference type="InterPro" id="IPR013130">
    <property type="entry name" value="Fe3_Rdtase_TM_dom"/>
</dbReference>
<dbReference type="InterPro" id="IPR039261">
    <property type="entry name" value="FNR_nucleotide-bd"/>
</dbReference>
<evidence type="ECO:0000256" key="4">
    <source>
        <dbReference type="ARBA" id="ARBA00022692"/>
    </source>
</evidence>
<reference evidence="12" key="1">
    <citation type="submission" date="2023-01" db="EMBL/GenBank/DDBJ databases">
        <authorList>
            <person name="Van Ghelder C."/>
            <person name="Rancurel C."/>
        </authorList>
    </citation>
    <scope>NUCLEOTIDE SEQUENCE</scope>
    <source>
        <strain evidence="12">CNCM I-4278</strain>
    </source>
</reference>